<keyword evidence="1" id="KW-0808">Transferase</keyword>
<keyword evidence="2" id="KW-1185">Reference proteome</keyword>
<dbReference type="OrthoDB" id="9810452at2"/>
<dbReference type="InterPro" id="IPR010235">
    <property type="entry name" value="HepT"/>
</dbReference>
<organism evidence="1 2">
    <name type="scientific">Maledivibacter halophilus</name>
    <dbReference type="NCBI Taxonomy" id="36842"/>
    <lineage>
        <taxon>Bacteria</taxon>
        <taxon>Bacillati</taxon>
        <taxon>Bacillota</taxon>
        <taxon>Clostridia</taxon>
        <taxon>Peptostreptococcales</taxon>
        <taxon>Caminicellaceae</taxon>
        <taxon>Maledivibacter</taxon>
    </lineage>
</organism>
<dbReference type="Pfam" id="PF08780">
    <property type="entry name" value="NTase_sub_bind"/>
    <property type="match status" value="1"/>
</dbReference>
<sequence length="143" mass="17290">MVNKDIRWIQRFNNYKKAFDQLGEAMELMDKRELSRLEKQGTIQAFEYTHELSWKVLKDFLESRGNTEIYGSRDAVREAFKLGIIENGEVWMQMIKSRNLTSHTYDETTADDIIRLIKDMYFKEFQKFRIKMNLFQNEESRKI</sequence>
<evidence type="ECO:0000313" key="2">
    <source>
        <dbReference type="Proteomes" id="UP000190285"/>
    </source>
</evidence>
<reference evidence="1 2" key="1">
    <citation type="submission" date="2017-02" db="EMBL/GenBank/DDBJ databases">
        <authorList>
            <person name="Peterson S.W."/>
        </authorList>
    </citation>
    <scope>NUCLEOTIDE SEQUENCE [LARGE SCALE GENOMIC DNA]</scope>
    <source>
        <strain evidence="1 2">M1</strain>
    </source>
</reference>
<proteinExistence type="predicted"/>
<gene>
    <name evidence="1" type="ORF">SAMN02194393_01409</name>
</gene>
<dbReference type="Proteomes" id="UP000190285">
    <property type="component" value="Unassembled WGS sequence"/>
</dbReference>
<dbReference type="STRING" id="36842.SAMN02194393_01409"/>
<protein>
    <submittedName>
        <fullName evidence="1">Nucleotidyltransferase substrate binding protein, HI0074 family</fullName>
    </submittedName>
</protein>
<dbReference type="SUPFAM" id="SSF81593">
    <property type="entry name" value="Nucleotidyltransferase substrate binding subunit/domain"/>
    <property type="match status" value="1"/>
</dbReference>
<dbReference type="EMBL" id="FUZT01000003">
    <property type="protein sequence ID" value="SKC55835.1"/>
    <property type="molecule type" value="Genomic_DNA"/>
</dbReference>
<evidence type="ECO:0000313" key="1">
    <source>
        <dbReference type="EMBL" id="SKC55835.1"/>
    </source>
</evidence>
<accession>A0A1T5JWQ2</accession>
<name>A0A1T5JWQ2_9FIRM</name>
<dbReference type="NCBIfam" id="TIGR01987">
    <property type="entry name" value="HI0074"/>
    <property type="match status" value="1"/>
</dbReference>
<dbReference type="AlphaFoldDB" id="A0A1T5JWQ2"/>
<dbReference type="Gene3D" id="1.20.120.330">
    <property type="entry name" value="Nucleotidyltransferases domain 2"/>
    <property type="match status" value="1"/>
</dbReference>
<dbReference type="GO" id="GO:0016740">
    <property type="term" value="F:transferase activity"/>
    <property type="evidence" value="ECO:0007669"/>
    <property type="project" value="UniProtKB-KW"/>
</dbReference>